<dbReference type="EMBL" id="HBGA01116451">
    <property type="protein sequence ID" value="CAD9032240.1"/>
    <property type="molecule type" value="Transcribed_RNA"/>
</dbReference>
<gene>
    <name evidence="2" type="ORF">EGYM00392_LOCUS43382</name>
    <name evidence="3" type="ORF">EGYM00392_LOCUS43383</name>
</gene>
<evidence type="ECO:0000313" key="3">
    <source>
        <dbReference type="EMBL" id="CAD9032241.1"/>
    </source>
</evidence>
<name>A0A6U8JH60_9EUGL</name>
<feature type="region of interest" description="Disordered" evidence="1">
    <location>
        <begin position="1"/>
        <end position="54"/>
    </location>
</feature>
<sequence>MRCLLDAADLGPGDGKSRGQREGGRGTPSSCRGEEGRGGGPDEKGRSPQGACSWGWNPESVHAFQRGGASGGTASNHAPKAVRYLIFLGGLYKGLGGGGHCPLRNVPYI</sequence>
<dbReference type="EMBL" id="HBGA01116452">
    <property type="protein sequence ID" value="CAD9032241.1"/>
    <property type="molecule type" value="Transcribed_RNA"/>
</dbReference>
<dbReference type="AlphaFoldDB" id="A0A6U8JH60"/>
<protein>
    <submittedName>
        <fullName evidence="2">Uncharacterized protein</fullName>
    </submittedName>
</protein>
<reference evidence="2" key="1">
    <citation type="submission" date="2021-01" db="EMBL/GenBank/DDBJ databases">
        <authorList>
            <person name="Corre E."/>
            <person name="Pelletier E."/>
            <person name="Niang G."/>
            <person name="Scheremetjew M."/>
            <person name="Finn R."/>
            <person name="Kale V."/>
            <person name="Holt S."/>
            <person name="Cochrane G."/>
            <person name="Meng A."/>
            <person name="Brown T."/>
            <person name="Cohen L."/>
        </authorList>
    </citation>
    <scope>NUCLEOTIDE SEQUENCE</scope>
    <source>
        <strain evidence="2">NIES-381</strain>
    </source>
</reference>
<feature type="compositionally biased region" description="Basic and acidic residues" evidence="1">
    <location>
        <begin position="32"/>
        <end position="46"/>
    </location>
</feature>
<proteinExistence type="predicted"/>
<accession>A0A6U8JH60</accession>
<feature type="compositionally biased region" description="Basic and acidic residues" evidence="1">
    <location>
        <begin position="15"/>
        <end position="24"/>
    </location>
</feature>
<evidence type="ECO:0000256" key="1">
    <source>
        <dbReference type="SAM" id="MobiDB-lite"/>
    </source>
</evidence>
<organism evidence="2">
    <name type="scientific">Eutreptiella gymnastica</name>
    <dbReference type="NCBI Taxonomy" id="73025"/>
    <lineage>
        <taxon>Eukaryota</taxon>
        <taxon>Discoba</taxon>
        <taxon>Euglenozoa</taxon>
        <taxon>Euglenida</taxon>
        <taxon>Spirocuta</taxon>
        <taxon>Euglenophyceae</taxon>
        <taxon>Eutreptiales</taxon>
        <taxon>Eutreptiaceae</taxon>
        <taxon>Eutreptiella</taxon>
    </lineage>
</organism>
<evidence type="ECO:0000313" key="2">
    <source>
        <dbReference type="EMBL" id="CAD9032240.1"/>
    </source>
</evidence>